<dbReference type="InterPro" id="IPR011040">
    <property type="entry name" value="Sialidase"/>
</dbReference>
<evidence type="ECO:0000256" key="1">
    <source>
        <dbReference type="SAM" id="SignalP"/>
    </source>
</evidence>
<dbReference type="EMBL" id="ABVL01000013">
    <property type="protein sequence ID" value="EDY18368.1"/>
    <property type="molecule type" value="Genomic_DNA"/>
</dbReference>
<organism evidence="3 4">
    <name type="scientific">Chthoniobacter flavus Ellin428</name>
    <dbReference type="NCBI Taxonomy" id="497964"/>
    <lineage>
        <taxon>Bacteria</taxon>
        <taxon>Pseudomonadati</taxon>
        <taxon>Verrucomicrobiota</taxon>
        <taxon>Spartobacteria</taxon>
        <taxon>Chthoniobacterales</taxon>
        <taxon>Chthoniobacteraceae</taxon>
        <taxon>Chthoniobacter</taxon>
    </lineage>
</organism>
<evidence type="ECO:0000259" key="2">
    <source>
        <dbReference type="Pfam" id="PF13088"/>
    </source>
</evidence>
<dbReference type="RefSeq" id="WP_006981476.1">
    <property type="nucleotide sequence ID" value="NZ_ABVL01000013.1"/>
</dbReference>
<dbReference type="InParanoid" id="B4D5G3"/>
<evidence type="ECO:0000313" key="3">
    <source>
        <dbReference type="EMBL" id="EDY18368.1"/>
    </source>
</evidence>
<dbReference type="InterPro" id="IPR036278">
    <property type="entry name" value="Sialidase_sf"/>
</dbReference>
<dbReference type="CDD" id="cd15482">
    <property type="entry name" value="Sialidase_non-viral"/>
    <property type="match status" value="1"/>
</dbReference>
<dbReference type="Gene3D" id="2.120.10.10">
    <property type="match status" value="1"/>
</dbReference>
<proteinExistence type="predicted"/>
<keyword evidence="1" id="KW-0732">Signal</keyword>
<comment type="caution">
    <text evidence="3">The sequence shown here is derived from an EMBL/GenBank/DDBJ whole genome shotgun (WGS) entry which is preliminary data.</text>
</comment>
<protein>
    <submittedName>
        <fullName evidence="3">Glycosyl hydrolase family 32 domain protein</fullName>
    </submittedName>
</protein>
<dbReference type="PANTHER" id="PTHR43752:SF2">
    <property type="entry name" value="BNR_ASP-BOX REPEAT FAMILY PROTEIN"/>
    <property type="match status" value="1"/>
</dbReference>
<feature type="chain" id="PRO_5002802476" evidence="1">
    <location>
        <begin position="22"/>
        <end position="373"/>
    </location>
</feature>
<accession>B4D5G3</accession>
<evidence type="ECO:0000313" key="4">
    <source>
        <dbReference type="Proteomes" id="UP000005824"/>
    </source>
</evidence>
<sequence precursor="true">MKPFLPALFALLTIPALSAMAADLTTQPGYVHSEFIFESAPFPSCHASTIAQTASGLVSAWFGGTREGAPDVGIWLSRHIGGQWSAPVEVANGLRSDGRRFACYNPVLFQPAKGPLLLFYKAGGNPNGWSGFLKTSLDDGADWSAAKPLPDGFVGPVKNKPVQLANGMLLCGASIETPEKPSRWRVQIERTPDLGKTWEKTEFLNDGLEISAIQPSILFLGGDKLLAIGRTRQAHLFRTTSADDGQTWNELSLTDLPNPNSGTDAVTLRDHRHVLVYNHTDHGRSPLNVAVSRDGRTWQAALVLENEPGEYSYPAVIQTADGLVHITYTWKRHRIKHVVVDPTKLVLAPIVNGEWPDNEYSAPEPAPAAAQAK</sequence>
<gene>
    <name evidence="3" type="ORF">CfE428DRAFT_4152</name>
</gene>
<dbReference type="STRING" id="497964.CfE428DRAFT_4152"/>
<feature type="signal peptide" evidence="1">
    <location>
        <begin position="1"/>
        <end position="21"/>
    </location>
</feature>
<keyword evidence="3" id="KW-0378">Hydrolase</keyword>
<dbReference type="PANTHER" id="PTHR43752">
    <property type="entry name" value="BNR/ASP-BOX REPEAT FAMILY PROTEIN"/>
    <property type="match status" value="1"/>
</dbReference>
<feature type="domain" description="Sialidase" evidence="2">
    <location>
        <begin position="57"/>
        <end position="326"/>
    </location>
</feature>
<dbReference type="Pfam" id="PF13088">
    <property type="entry name" value="BNR_2"/>
    <property type="match status" value="1"/>
</dbReference>
<dbReference type="Proteomes" id="UP000005824">
    <property type="component" value="Unassembled WGS sequence"/>
</dbReference>
<name>B4D5G3_9BACT</name>
<dbReference type="SUPFAM" id="SSF50939">
    <property type="entry name" value="Sialidases"/>
    <property type="match status" value="1"/>
</dbReference>
<dbReference type="eggNOG" id="COG4409">
    <property type="taxonomic scope" value="Bacteria"/>
</dbReference>
<reference evidence="3 4" key="1">
    <citation type="journal article" date="2011" name="J. Bacteriol.">
        <title>Genome sequence of Chthoniobacter flavus Ellin428, an aerobic heterotrophic soil bacterium.</title>
        <authorList>
            <person name="Kant R."/>
            <person name="van Passel M.W."/>
            <person name="Palva A."/>
            <person name="Lucas S."/>
            <person name="Lapidus A."/>
            <person name="Glavina Del Rio T."/>
            <person name="Dalin E."/>
            <person name="Tice H."/>
            <person name="Bruce D."/>
            <person name="Goodwin L."/>
            <person name="Pitluck S."/>
            <person name="Larimer F.W."/>
            <person name="Land M.L."/>
            <person name="Hauser L."/>
            <person name="Sangwan P."/>
            <person name="de Vos W.M."/>
            <person name="Janssen P.H."/>
            <person name="Smidt H."/>
        </authorList>
    </citation>
    <scope>NUCLEOTIDE SEQUENCE [LARGE SCALE GENOMIC DNA]</scope>
    <source>
        <strain evidence="3 4">Ellin428</strain>
    </source>
</reference>
<dbReference type="AlphaFoldDB" id="B4D5G3"/>
<dbReference type="GO" id="GO:0016787">
    <property type="term" value="F:hydrolase activity"/>
    <property type="evidence" value="ECO:0007669"/>
    <property type="project" value="UniProtKB-KW"/>
</dbReference>
<keyword evidence="4" id="KW-1185">Reference proteome</keyword>